<name>A0A3S5A9G7_9PLAT</name>
<comment type="caution">
    <text evidence="1">The sequence shown here is derived from an EMBL/GenBank/DDBJ whole genome shotgun (WGS) entry which is preliminary data.</text>
</comment>
<dbReference type="EMBL" id="CAAALY010009514">
    <property type="protein sequence ID" value="VEL10623.1"/>
    <property type="molecule type" value="Genomic_DNA"/>
</dbReference>
<sequence length="194" mass="22309">MVTDLTRLMCEDLDNAVRVCFYIPSHHYHHTQRRHEVHKQHHHVRHDRVPNKSIPTFLNKEIKKKINLASLISEPISSRTSSLPHLLPPTAVLAQEPFARPCMHPRLVRELERTGHVLIHAWRKTSPGFTNETFGGTFRTSTTNSVENKGDYLSFQFGHANTASLPHRPPNLAHVQDSRRQRCMLLQNDNATVT</sequence>
<evidence type="ECO:0000313" key="2">
    <source>
        <dbReference type="Proteomes" id="UP000784294"/>
    </source>
</evidence>
<dbReference type="AlphaFoldDB" id="A0A3S5A9G7"/>
<protein>
    <submittedName>
        <fullName evidence="1">Uncharacterized protein</fullName>
    </submittedName>
</protein>
<dbReference type="Proteomes" id="UP000784294">
    <property type="component" value="Unassembled WGS sequence"/>
</dbReference>
<evidence type="ECO:0000313" key="1">
    <source>
        <dbReference type="EMBL" id="VEL10623.1"/>
    </source>
</evidence>
<keyword evidence="2" id="KW-1185">Reference proteome</keyword>
<accession>A0A3S5A9G7</accession>
<reference evidence="1" key="1">
    <citation type="submission" date="2018-11" db="EMBL/GenBank/DDBJ databases">
        <authorList>
            <consortium name="Pathogen Informatics"/>
        </authorList>
    </citation>
    <scope>NUCLEOTIDE SEQUENCE</scope>
</reference>
<organism evidence="1 2">
    <name type="scientific">Protopolystoma xenopodis</name>
    <dbReference type="NCBI Taxonomy" id="117903"/>
    <lineage>
        <taxon>Eukaryota</taxon>
        <taxon>Metazoa</taxon>
        <taxon>Spiralia</taxon>
        <taxon>Lophotrochozoa</taxon>
        <taxon>Platyhelminthes</taxon>
        <taxon>Monogenea</taxon>
        <taxon>Polyopisthocotylea</taxon>
        <taxon>Polystomatidea</taxon>
        <taxon>Polystomatidae</taxon>
        <taxon>Protopolystoma</taxon>
    </lineage>
</organism>
<gene>
    <name evidence="1" type="ORF">PXEA_LOCUS4063</name>
</gene>
<proteinExistence type="predicted"/>